<keyword evidence="2" id="KW-0963">Cytoplasm</keyword>
<comment type="catalytic activity">
    <reaction evidence="2">
        <text>D-glyceraldehyde 3-phosphate = dihydroxyacetone phosphate</text>
        <dbReference type="Rhea" id="RHEA:18585"/>
        <dbReference type="ChEBI" id="CHEBI:57642"/>
        <dbReference type="ChEBI" id="CHEBI:59776"/>
        <dbReference type="EC" id="5.3.1.1"/>
    </reaction>
</comment>
<dbReference type="InterPro" id="IPR013785">
    <property type="entry name" value="Aldolase_TIM"/>
</dbReference>
<reference evidence="3" key="1">
    <citation type="submission" date="2020-04" db="EMBL/GenBank/DDBJ databases">
        <authorList>
            <person name="Zhang T."/>
        </authorList>
    </citation>
    <scope>NUCLEOTIDE SEQUENCE</scope>
    <source>
        <strain evidence="3">HKST-UBA80</strain>
    </source>
</reference>
<evidence type="ECO:0000313" key="3">
    <source>
        <dbReference type="EMBL" id="MCA9301752.1"/>
    </source>
</evidence>
<keyword evidence="1 2" id="KW-0413">Isomerase</keyword>
<evidence type="ECO:0000313" key="4">
    <source>
        <dbReference type="Proteomes" id="UP000714817"/>
    </source>
</evidence>
<dbReference type="Gene3D" id="3.20.20.70">
    <property type="entry name" value="Aldolase class I"/>
    <property type="match status" value="1"/>
</dbReference>
<evidence type="ECO:0000256" key="1">
    <source>
        <dbReference type="ARBA" id="ARBA00023235"/>
    </source>
</evidence>
<dbReference type="GO" id="GO:0006096">
    <property type="term" value="P:glycolytic process"/>
    <property type="evidence" value="ECO:0007669"/>
    <property type="project" value="UniProtKB-KW"/>
</dbReference>
<gene>
    <name evidence="3" type="ORF">KDA10_00065</name>
</gene>
<dbReference type="GO" id="GO:0004807">
    <property type="term" value="F:triose-phosphate isomerase activity"/>
    <property type="evidence" value="ECO:0007669"/>
    <property type="project" value="UniProtKB-EC"/>
</dbReference>
<name>A0A955DZZ0_UNCKA</name>
<comment type="pathway">
    <text evidence="2">Carbohydrate biosynthesis; gluconeogenesis.</text>
</comment>
<proteinExistence type="inferred from homology"/>
<keyword evidence="2" id="KW-0324">Glycolysis</keyword>
<dbReference type="AlphaFoldDB" id="A0A955DZZ0"/>
<dbReference type="InterPro" id="IPR035990">
    <property type="entry name" value="TIM_sf"/>
</dbReference>
<comment type="caution">
    <text evidence="3">The sequence shown here is derived from an EMBL/GenBank/DDBJ whole genome shotgun (WGS) entry which is preliminary data.</text>
</comment>
<dbReference type="GO" id="GO:0019563">
    <property type="term" value="P:glycerol catabolic process"/>
    <property type="evidence" value="ECO:0007669"/>
    <property type="project" value="TreeGrafter"/>
</dbReference>
<accession>A0A955DZZ0</accession>
<dbReference type="EC" id="5.3.1.1" evidence="2"/>
<comment type="similarity">
    <text evidence="2">Belongs to the triosephosphate isomerase family.</text>
</comment>
<reference evidence="3" key="2">
    <citation type="journal article" date="2021" name="Microbiome">
        <title>Successional dynamics and alternative stable states in a saline activated sludge microbial community over 9 years.</title>
        <authorList>
            <person name="Wang Y."/>
            <person name="Ye J."/>
            <person name="Ju F."/>
            <person name="Liu L."/>
            <person name="Boyd J.A."/>
            <person name="Deng Y."/>
            <person name="Parks D.H."/>
            <person name="Jiang X."/>
            <person name="Yin X."/>
            <person name="Woodcroft B.J."/>
            <person name="Tyson G.W."/>
            <person name="Hugenholtz P."/>
            <person name="Polz M.F."/>
            <person name="Zhang T."/>
        </authorList>
    </citation>
    <scope>NUCLEOTIDE SEQUENCE</scope>
    <source>
        <strain evidence="3">HKST-UBA80</strain>
    </source>
</reference>
<dbReference type="GO" id="GO:0006094">
    <property type="term" value="P:gluconeogenesis"/>
    <property type="evidence" value="ECO:0007669"/>
    <property type="project" value="UniProtKB-KW"/>
</dbReference>
<protein>
    <recommendedName>
        <fullName evidence="2">Triosephosphate isomerase</fullName>
        <ecNumber evidence="2">5.3.1.1</ecNumber>
    </recommendedName>
</protein>
<dbReference type="GO" id="GO:0046166">
    <property type="term" value="P:glyceraldehyde-3-phosphate biosynthetic process"/>
    <property type="evidence" value="ECO:0007669"/>
    <property type="project" value="TreeGrafter"/>
</dbReference>
<dbReference type="CDD" id="cd00311">
    <property type="entry name" value="TIM"/>
    <property type="match status" value="1"/>
</dbReference>
<keyword evidence="2" id="KW-0312">Gluconeogenesis</keyword>
<dbReference type="SUPFAM" id="SSF51351">
    <property type="entry name" value="Triosephosphate isomerase (TIM)"/>
    <property type="match status" value="1"/>
</dbReference>
<comment type="pathway">
    <text evidence="2">Carbohydrate degradation; glycolysis; D-glyceraldehyde 3-phosphate from glycerone phosphate: step 1/1.</text>
</comment>
<dbReference type="PANTHER" id="PTHR21139:SF2">
    <property type="entry name" value="TRIOSEPHOSPHATE ISOMERASE"/>
    <property type="match status" value="1"/>
</dbReference>
<dbReference type="PANTHER" id="PTHR21139">
    <property type="entry name" value="TRIOSEPHOSPHATE ISOMERASE"/>
    <property type="match status" value="1"/>
</dbReference>
<sequence length="218" mass="24528">MKYLVANWKSNMTVSEVIVWLKAWDKLIKSAESNDAVRVLVAPCFIHLPLFTGLENIYSCGQDVSENSVGPYTGYVNATQLREFADYSIVGHSERNEDSETVVKKINQCRNNGIEAIACFTHTENATEYSKFTKILAWEDPENISKQGKYAELRYGEINHSIEKIYSNIEPDTVLLYGGSVNSNNISELTRIKSISGFLVGNASLDVAHFYKLYCSMI</sequence>
<evidence type="ECO:0000256" key="2">
    <source>
        <dbReference type="RuleBase" id="RU363013"/>
    </source>
</evidence>
<dbReference type="GO" id="GO:0005829">
    <property type="term" value="C:cytosol"/>
    <property type="evidence" value="ECO:0007669"/>
    <property type="project" value="TreeGrafter"/>
</dbReference>
<comment type="subcellular location">
    <subcellularLocation>
        <location evidence="2">Cytoplasm</location>
    </subcellularLocation>
</comment>
<comment type="subunit">
    <text evidence="2">Homodimer.</text>
</comment>
<dbReference type="EMBL" id="JAGQNY010000001">
    <property type="protein sequence ID" value="MCA9301752.1"/>
    <property type="molecule type" value="Genomic_DNA"/>
</dbReference>
<organism evidence="3 4">
    <name type="scientific">candidate division WWE3 bacterium</name>
    <dbReference type="NCBI Taxonomy" id="2053526"/>
    <lineage>
        <taxon>Bacteria</taxon>
        <taxon>Katanobacteria</taxon>
    </lineage>
</organism>
<dbReference type="Proteomes" id="UP000714817">
    <property type="component" value="Unassembled WGS sequence"/>
</dbReference>
<dbReference type="Pfam" id="PF00121">
    <property type="entry name" value="TIM"/>
    <property type="match status" value="2"/>
</dbReference>
<dbReference type="PROSITE" id="PS51440">
    <property type="entry name" value="TIM_2"/>
    <property type="match status" value="1"/>
</dbReference>
<dbReference type="InterPro" id="IPR000652">
    <property type="entry name" value="Triosephosphate_isomerase"/>
</dbReference>